<dbReference type="Gene3D" id="1.20.5.1930">
    <property type="match status" value="1"/>
</dbReference>
<dbReference type="Gene3D" id="3.30.565.10">
    <property type="entry name" value="Histidine kinase-like ATPase, C-terminal domain"/>
    <property type="match status" value="1"/>
</dbReference>
<dbReference type="InterPro" id="IPR050482">
    <property type="entry name" value="Sensor_HK_TwoCompSys"/>
</dbReference>
<gene>
    <name evidence="14" type="ORF">FB473_002788</name>
</gene>
<keyword evidence="5" id="KW-0547">Nucleotide-binding</keyword>
<proteinExistence type="predicted"/>
<dbReference type="EC" id="2.7.13.3" evidence="2"/>
<keyword evidence="10" id="KW-1133">Transmembrane helix</keyword>
<feature type="transmembrane region" description="Helical" evidence="10">
    <location>
        <begin position="25"/>
        <end position="43"/>
    </location>
</feature>
<evidence type="ECO:0000256" key="6">
    <source>
        <dbReference type="ARBA" id="ARBA00022777"/>
    </source>
</evidence>
<dbReference type="InterPro" id="IPR011712">
    <property type="entry name" value="Sig_transdc_His_kin_sub3_dim/P"/>
</dbReference>
<dbReference type="Pfam" id="PF02518">
    <property type="entry name" value="HATPase_c"/>
    <property type="match status" value="1"/>
</dbReference>
<dbReference type="Pfam" id="PF07730">
    <property type="entry name" value="HisKA_3"/>
    <property type="match status" value="1"/>
</dbReference>
<dbReference type="PANTHER" id="PTHR24421:SF10">
    <property type="entry name" value="NITRATE_NITRITE SENSOR PROTEIN NARQ"/>
    <property type="match status" value="1"/>
</dbReference>
<name>A0ABX0SJE9_9ACTN</name>
<dbReference type="EMBL" id="JAAMOZ010000002">
    <property type="protein sequence ID" value="NIH58096.1"/>
    <property type="molecule type" value="Genomic_DNA"/>
</dbReference>
<evidence type="ECO:0000256" key="5">
    <source>
        <dbReference type="ARBA" id="ARBA00022741"/>
    </source>
</evidence>
<feature type="region of interest" description="Disordered" evidence="9">
    <location>
        <begin position="417"/>
        <end position="437"/>
    </location>
</feature>
<keyword evidence="4" id="KW-0808">Transferase</keyword>
<reference evidence="14 15" key="1">
    <citation type="submission" date="2020-02" db="EMBL/GenBank/DDBJ databases">
        <title>Sequencing the genomes of 1000 actinobacteria strains.</title>
        <authorList>
            <person name="Klenk H.-P."/>
        </authorList>
    </citation>
    <scope>NUCLEOTIDE SEQUENCE [LARGE SCALE GENOMIC DNA]</scope>
    <source>
        <strain evidence="14 15">DSM 19609</strain>
    </source>
</reference>
<evidence type="ECO:0000256" key="8">
    <source>
        <dbReference type="ARBA" id="ARBA00023012"/>
    </source>
</evidence>
<keyword evidence="8" id="KW-0902">Two-component regulatory system</keyword>
<feature type="domain" description="Histidine kinase/HSP90-like ATPase" evidence="11">
    <location>
        <begin position="320"/>
        <end position="420"/>
    </location>
</feature>
<feature type="transmembrane region" description="Helical" evidence="10">
    <location>
        <begin position="147"/>
        <end position="169"/>
    </location>
</feature>
<keyword evidence="6 14" id="KW-0418">Kinase</keyword>
<dbReference type="RefSeq" id="WP_167169805.1">
    <property type="nucleotide sequence ID" value="NZ_BAAAOO010000006.1"/>
</dbReference>
<comment type="caution">
    <text evidence="14">The sequence shown here is derived from an EMBL/GenBank/DDBJ whole genome shotgun (WGS) entry which is preliminary data.</text>
</comment>
<comment type="catalytic activity">
    <reaction evidence="1">
        <text>ATP + protein L-histidine = ADP + protein N-phospho-L-histidine.</text>
        <dbReference type="EC" id="2.7.13.3"/>
    </reaction>
</comment>
<evidence type="ECO:0000313" key="14">
    <source>
        <dbReference type="EMBL" id="NIH58096.1"/>
    </source>
</evidence>
<dbReference type="CDD" id="cd16917">
    <property type="entry name" value="HATPase_UhpB-NarQ-NarX-like"/>
    <property type="match status" value="1"/>
</dbReference>
<dbReference type="Proteomes" id="UP000749311">
    <property type="component" value="Unassembled WGS sequence"/>
</dbReference>
<evidence type="ECO:0000256" key="7">
    <source>
        <dbReference type="ARBA" id="ARBA00022840"/>
    </source>
</evidence>
<dbReference type="InterPro" id="IPR055558">
    <property type="entry name" value="DUF7134"/>
</dbReference>
<dbReference type="GO" id="GO:0016301">
    <property type="term" value="F:kinase activity"/>
    <property type="evidence" value="ECO:0007669"/>
    <property type="project" value="UniProtKB-KW"/>
</dbReference>
<protein>
    <recommendedName>
        <fullName evidence="2">histidine kinase</fullName>
        <ecNumber evidence="2">2.7.13.3</ecNumber>
    </recommendedName>
</protein>
<evidence type="ECO:0000256" key="1">
    <source>
        <dbReference type="ARBA" id="ARBA00000085"/>
    </source>
</evidence>
<evidence type="ECO:0000256" key="2">
    <source>
        <dbReference type="ARBA" id="ARBA00012438"/>
    </source>
</evidence>
<organism evidence="14 15">
    <name type="scientific">Brooklawnia cerclae</name>
    <dbReference type="NCBI Taxonomy" id="349934"/>
    <lineage>
        <taxon>Bacteria</taxon>
        <taxon>Bacillati</taxon>
        <taxon>Actinomycetota</taxon>
        <taxon>Actinomycetes</taxon>
        <taxon>Propionibacteriales</taxon>
        <taxon>Propionibacteriaceae</taxon>
        <taxon>Brooklawnia</taxon>
    </lineage>
</organism>
<feature type="transmembrane region" description="Helical" evidence="10">
    <location>
        <begin position="73"/>
        <end position="98"/>
    </location>
</feature>
<evidence type="ECO:0000259" key="13">
    <source>
        <dbReference type="Pfam" id="PF23539"/>
    </source>
</evidence>
<feature type="domain" description="DUF7134" evidence="13">
    <location>
        <begin position="23"/>
        <end position="163"/>
    </location>
</feature>
<dbReference type="InterPro" id="IPR036890">
    <property type="entry name" value="HATPase_C_sf"/>
</dbReference>
<dbReference type="SUPFAM" id="SSF55874">
    <property type="entry name" value="ATPase domain of HSP90 chaperone/DNA topoisomerase II/histidine kinase"/>
    <property type="match status" value="1"/>
</dbReference>
<keyword evidence="3" id="KW-0597">Phosphoprotein</keyword>
<accession>A0ABX0SJE9</accession>
<dbReference type="PANTHER" id="PTHR24421">
    <property type="entry name" value="NITRATE/NITRITE SENSOR PROTEIN NARX-RELATED"/>
    <property type="match status" value="1"/>
</dbReference>
<evidence type="ECO:0000256" key="10">
    <source>
        <dbReference type="SAM" id="Phobius"/>
    </source>
</evidence>
<keyword evidence="7" id="KW-0067">ATP-binding</keyword>
<evidence type="ECO:0000256" key="9">
    <source>
        <dbReference type="SAM" id="MobiDB-lite"/>
    </source>
</evidence>
<evidence type="ECO:0000256" key="4">
    <source>
        <dbReference type="ARBA" id="ARBA00022679"/>
    </source>
</evidence>
<evidence type="ECO:0000256" key="3">
    <source>
        <dbReference type="ARBA" id="ARBA00022553"/>
    </source>
</evidence>
<keyword evidence="10" id="KW-0812">Transmembrane</keyword>
<feature type="transmembrane region" description="Helical" evidence="10">
    <location>
        <begin position="50"/>
        <end position="67"/>
    </location>
</feature>
<keyword evidence="10" id="KW-0472">Membrane</keyword>
<dbReference type="Pfam" id="PF23539">
    <property type="entry name" value="DUF7134"/>
    <property type="match status" value="1"/>
</dbReference>
<feature type="domain" description="Signal transduction histidine kinase subgroup 3 dimerisation and phosphoacceptor" evidence="12">
    <location>
        <begin position="209"/>
        <end position="273"/>
    </location>
</feature>
<sequence>MDVDDGLRSKEAAERGGPAARRLDLAMAIALTLGTAFWGDLLASGPRRPDYAASVITSIALMMPLAIRRTHPILMTGLMTVAGLVQVVFVSSPTWSLIAIPAASYSVARFVAGHESRIVVGAGALGSVIGPLRWMSDEPLAQQGEGLLSLTAPFSALCFAWVVIPYLLGRRDRETAITREEREQSARQRYESELVRREQQTRMAEARIRNEIARELHDVVAHSLSVIIVQADGGKALARKQPEAATRVLDTISDTGREALSEMRRIVGVLRVDPESSSPDDYRPNPGLPDIATMVARAGDRVTLSITGAEPAVSATVGLTAYRVVQEALTNFLKHAGPQARARVTIIYEPTVIHIEVMDDGGIPAGSTPDAADDWPLVPDLGPGYGLRGMHERVAAMGGKLVARPTRTGGWLVRATLPLQAGKPSPRHHGPGGNQTP</sequence>
<evidence type="ECO:0000259" key="11">
    <source>
        <dbReference type="Pfam" id="PF02518"/>
    </source>
</evidence>
<dbReference type="InterPro" id="IPR003594">
    <property type="entry name" value="HATPase_dom"/>
</dbReference>
<evidence type="ECO:0000313" key="15">
    <source>
        <dbReference type="Proteomes" id="UP000749311"/>
    </source>
</evidence>
<keyword evidence="15" id="KW-1185">Reference proteome</keyword>
<feature type="transmembrane region" description="Helical" evidence="10">
    <location>
        <begin position="118"/>
        <end position="135"/>
    </location>
</feature>
<evidence type="ECO:0000259" key="12">
    <source>
        <dbReference type="Pfam" id="PF07730"/>
    </source>
</evidence>